<feature type="compositionally biased region" description="Polar residues" evidence="1">
    <location>
        <begin position="1"/>
        <end position="11"/>
    </location>
</feature>
<evidence type="ECO:0000256" key="1">
    <source>
        <dbReference type="SAM" id="MobiDB-lite"/>
    </source>
</evidence>
<reference evidence="2 3" key="1">
    <citation type="journal article" date="2023" name="Plants (Basel)">
        <title>Bridging the Gap: Combining Genomics and Transcriptomics Approaches to Understand Stylosanthes scabra, an Orphan Legume from the Brazilian Caatinga.</title>
        <authorList>
            <person name="Ferreira-Neto J.R.C."/>
            <person name="da Silva M.D."/>
            <person name="Binneck E."/>
            <person name="de Melo N.F."/>
            <person name="da Silva R.H."/>
            <person name="de Melo A.L.T.M."/>
            <person name="Pandolfi V."/>
            <person name="Bustamante F.O."/>
            <person name="Brasileiro-Vidal A.C."/>
            <person name="Benko-Iseppon A.M."/>
        </authorList>
    </citation>
    <scope>NUCLEOTIDE SEQUENCE [LARGE SCALE GENOMIC DNA]</scope>
    <source>
        <tissue evidence="2">Leaves</tissue>
    </source>
</reference>
<evidence type="ECO:0000313" key="2">
    <source>
        <dbReference type="EMBL" id="MED6184123.1"/>
    </source>
</evidence>
<keyword evidence="3" id="KW-1185">Reference proteome</keyword>
<dbReference type="Proteomes" id="UP001341840">
    <property type="component" value="Unassembled WGS sequence"/>
</dbReference>
<name>A0ABU6WGW5_9FABA</name>
<protein>
    <submittedName>
        <fullName evidence="2">Uncharacterized protein</fullName>
    </submittedName>
</protein>
<dbReference type="EMBL" id="JASCZI010181507">
    <property type="protein sequence ID" value="MED6184123.1"/>
    <property type="molecule type" value="Genomic_DNA"/>
</dbReference>
<proteinExistence type="predicted"/>
<accession>A0ABU6WGW5</accession>
<gene>
    <name evidence="2" type="ORF">PIB30_044386</name>
</gene>
<evidence type="ECO:0000313" key="3">
    <source>
        <dbReference type="Proteomes" id="UP001341840"/>
    </source>
</evidence>
<feature type="compositionally biased region" description="Polar residues" evidence="1">
    <location>
        <begin position="19"/>
        <end position="29"/>
    </location>
</feature>
<feature type="region of interest" description="Disordered" evidence="1">
    <location>
        <begin position="1"/>
        <end position="33"/>
    </location>
</feature>
<dbReference type="PANTHER" id="PTHR33223">
    <property type="entry name" value="CCHC-TYPE DOMAIN-CONTAINING PROTEIN"/>
    <property type="match status" value="1"/>
</dbReference>
<comment type="caution">
    <text evidence="2">The sequence shown here is derived from an EMBL/GenBank/DDBJ whole genome shotgun (WGS) entry which is preliminary data.</text>
</comment>
<organism evidence="2 3">
    <name type="scientific">Stylosanthes scabra</name>
    <dbReference type="NCBI Taxonomy" id="79078"/>
    <lineage>
        <taxon>Eukaryota</taxon>
        <taxon>Viridiplantae</taxon>
        <taxon>Streptophyta</taxon>
        <taxon>Embryophyta</taxon>
        <taxon>Tracheophyta</taxon>
        <taxon>Spermatophyta</taxon>
        <taxon>Magnoliopsida</taxon>
        <taxon>eudicotyledons</taxon>
        <taxon>Gunneridae</taxon>
        <taxon>Pentapetalae</taxon>
        <taxon>rosids</taxon>
        <taxon>fabids</taxon>
        <taxon>Fabales</taxon>
        <taxon>Fabaceae</taxon>
        <taxon>Papilionoideae</taxon>
        <taxon>50 kb inversion clade</taxon>
        <taxon>dalbergioids sensu lato</taxon>
        <taxon>Dalbergieae</taxon>
        <taxon>Pterocarpus clade</taxon>
        <taxon>Stylosanthes</taxon>
    </lineage>
</organism>
<sequence length="185" mass="20849">MAAHRTISTPLPTMAPGLTTDSGAIQNGKPQPPLPIRRAKGSQAQLIGISNVPLFRDVHDLNRVLRLGGDDNIVVRMICTLLQRRTIKIWLVKWHFVKPDMEYDGSTDPHEHLRDFEHRMVCDKAIDKVKCRAFPVTLTRLASKWFTLSTRSISTFVEVRELSLTGSTTGIDNTKYSINFLAVIQ</sequence>
<dbReference type="PANTHER" id="PTHR33223:SF10">
    <property type="entry name" value="AMINOTRANSFERASE-LIKE PLANT MOBILE DOMAIN-CONTAINING PROTEIN"/>
    <property type="match status" value="1"/>
</dbReference>